<evidence type="ECO:0000259" key="3">
    <source>
        <dbReference type="Pfam" id="PF24564"/>
    </source>
</evidence>
<evidence type="ECO:0000259" key="2">
    <source>
        <dbReference type="Pfam" id="PF00350"/>
    </source>
</evidence>
<reference evidence="4 5" key="1">
    <citation type="submission" date="2024-04" db="EMBL/GenBank/DDBJ databases">
        <title>Phyllosticta paracitricarpa is synonymous to the EU quarantine fungus P. citricarpa based on phylogenomic analyses.</title>
        <authorList>
            <consortium name="Lawrence Berkeley National Laboratory"/>
            <person name="Van Ingen-Buijs V.A."/>
            <person name="Van Westerhoven A.C."/>
            <person name="Haridas S."/>
            <person name="Skiadas P."/>
            <person name="Martin F."/>
            <person name="Groenewald J.Z."/>
            <person name="Crous P.W."/>
            <person name="Seidl M.F."/>
        </authorList>
    </citation>
    <scope>NUCLEOTIDE SEQUENCE [LARGE SCALE GENOMIC DNA]</scope>
    <source>
        <strain evidence="4 5">CBS 123374</strain>
    </source>
</reference>
<feature type="compositionally biased region" description="Polar residues" evidence="1">
    <location>
        <begin position="128"/>
        <end position="162"/>
    </location>
</feature>
<comment type="caution">
    <text evidence="4">The sequence shown here is derived from an EMBL/GenBank/DDBJ whole genome shotgun (WGS) entry which is preliminary data.</text>
</comment>
<proteinExistence type="predicted"/>
<feature type="compositionally biased region" description="Polar residues" evidence="1">
    <location>
        <begin position="15"/>
        <end position="29"/>
    </location>
</feature>
<dbReference type="EMBL" id="JBBWRZ010000004">
    <property type="protein sequence ID" value="KAK8238063.1"/>
    <property type="molecule type" value="Genomic_DNA"/>
</dbReference>
<feature type="compositionally biased region" description="Polar residues" evidence="1">
    <location>
        <begin position="88"/>
        <end position="106"/>
    </location>
</feature>
<feature type="domain" description="Dynamin N-terminal" evidence="2">
    <location>
        <begin position="259"/>
        <end position="536"/>
    </location>
</feature>
<dbReference type="Gene3D" id="3.40.50.300">
    <property type="entry name" value="P-loop containing nucleotide triphosphate hydrolases"/>
    <property type="match status" value="1"/>
</dbReference>
<accession>A0ABR1YSV9</accession>
<sequence>MAEDGSYGRAAPYNNAMSTGPLRQSSKSITALAPTMDLDLEQQPHPSMDAISPGPVTAVFDSPEEMDDFERWRASQGNGAQAHKPSTDARNSLNPNEQFTTPSQVRPEQGILGNAPQAPMAPTGHLHTASSNPQIKTEPDPTNSQFQNRPSSATSIATSQSNGKQAYLIEVPYYEDDSGHSGQSKPIARHNPHSEAPPNTEVHHPSFHEAERCLGGLYRRFIDILEEEGHDDDSDVQFLRRHAHELASFTYPDAVIIGLRGDTGRGKSSLINSLLALDGDVAPQSEGIRACTAVVQEFSASTSGCGAIYQAEIDFLPEATRKQMLINYLADFFDFKGNKDVDDEVAWGELSKGSKACIDALKSMFADCEHFKSTASTEAFLMTFKGHNDPKLHGPLCGRLKEYMSGLGIDMKTNKIIVSADGAGKLAKALDPFMKSGARLSEDGELQPSLWPIVRHVRTFLNSPLLDQSIVLVDLPGTGDTNQTRVSTSNDYMRKMDYTIVVADMCRNESNDTIYKELKNAFKRGKSGSSIVVITKSDEISDSVDPNHPLRPAGTEGNRLVPIALALEKTRAELGDLRERVDVARLREEAMEKGFACQYYGMLRGFRDNQTAESWRTEYRNAVRDDAFLPVFCVSNTVYRDCVLGKQSNILGGMTVDQTNIPALRRHLYRLPASRKFKTLEHQCKYRLQKFLAMVEMSCSQSKLQRMENLDRIIKSPRKIIQALISGIYDELKNQAVKSLLKKLKNSRKKWLSAADKHIEKWATWNDGTYKAVCRRLGVFKSKAYGDIDWNTDLLKPVVRDLKDDLGKCDEASIALSGKLCEEFEILVNKLKTDLEGAAGPSVLDTFFSTLGHTKAELFKLAEKAGEKLEQDLEDIREKITNTYIPRVNYFIKSLTPTYEECADISGKGAHKRRIAKFNDTIKNSRKGPYTAITTGAQKDVKKLFSKHSEDLAQDVLALFEHVHEVFSTNFSTTEDDTPQAKAIREKLRGELLPAKQLAEGPLRKFLDDCRNNPLQSQH</sequence>
<feature type="region of interest" description="Disordered" evidence="1">
    <location>
        <begin position="175"/>
        <end position="204"/>
    </location>
</feature>
<dbReference type="InterPro" id="IPR056024">
    <property type="entry name" value="DUF7605"/>
</dbReference>
<keyword evidence="5" id="KW-1185">Reference proteome</keyword>
<dbReference type="Proteomes" id="UP001492380">
    <property type="component" value="Unassembled WGS sequence"/>
</dbReference>
<evidence type="ECO:0000313" key="5">
    <source>
        <dbReference type="Proteomes" id="UP001492380"/>
    </source>
</evidence>
<dbReference type="PANTHER" id="PTHR36681:SF3">
    <property type="entry name" value="NUCLEAR GTPASE, GERMINAL CENTER-ASSOCIATED, TANDEM DUPLICATE 3"/>
    <property type="match status" value="1"/>
</dbReference>
<dbReference type="PANTHER" id="PTHR36681">
    <property type="entry name" value="NUCLEAR GTPASE, GERMINAL CENTER-ASSOCIATED, TANDEM DUPLICATE 3"/>
    <property type="match status" value="1"/>
</dbReference>
<evidence type="ECO:0000256" key="1">
    <source>
        <dbReference type="SAM" id="MobiDB-lite"/>
    </source>
</evidence>
<evidence type="ECO:0000313" key="4">
    <source>
        <dbReference type="EMBL" id="KAK8238063.1"/>
    </source>
</evidence>
<dbReference type="Pfam" id="PF24564">
    <property type="entry name" value="DUF7605"/>
    <property type="match status" value="1"/>
</dbReference>
<protein>
    <submittedName>
        <fullName evidence="4">Uncharacterized protein</fullName>
    </submittedName>
</protein>
<dbReference type="SUPFAM" id="SSF52540">
    <property type="entry name" value="P-loop containing nucleoside triphosphate hydrolases"/>
    <property type="match status" value="1"/>
</dbReference>
<dbReference type="Pfam" id="PF00350">
    <property type="entry name" value="Dynamin_N"/>
    <property type="match status" value="1"/>
</dbReference>
<feature type="region of interest" description="Disordered" evidence="1">
    <location>
        <begin position="1"/>
        <end position="61"/>
    </location>
</feature>
<dbReference type="InterPro" id="IPR045063">
    <property type="entry name" value="Dynamin_N"/>
</dbReference>
<dbReference type="InterPro" id="IPR027417">
    <property type="entry name" value="P-loop_NTPase"/>
</dbReference>
<name>A0ABR1YSV9_9PEZI</name>
<gene>
    <name evidence="4" type="ORF">HDK90DRAFT_550160</name>
</gene>
<organism evidence="4 5">
    <name type="scientific">Phyllosticta capitalensis</name>
    <dbReference type="NCBI Taxonomy" id="121624"/>
    <lineage>
        <taxon>Eukaryota</taxon>
        <taxon>Fungi</taxon>
        <taxon>Dikarya</taxon>
        <taxon>Ascomycota</taxon>
        <taxon>Pezizomycotina</taxon>
        <taxon>Dothideomycetes</taxon>
        <taxon>Dothideomycetes incertae sedis</taxon>
        <taxon>Botryosphaeriales</taxon>
        <taxon>Phyllostictaceae</taxon>
        <taxon>Phyllosticta</taxon>
    </lineage>
</organism>
<feature type="domain" description="DUF7605" evidence="3">
    <location>
        <begin position="747"/>
        <end position="925"/>
    </location>
</feature>
<feature type="region of interest" description="Disordered" evidence="1">
    <location>
        <begin position="73"/>
        <end position="162"/>
    </location>
</feature>